<evidence type="ECO:0000256" key="1">
    <source>
        <dbReference type="SAM" id="SignalP"/>
    </source>
</evidence>
<dbReference type="RefSeq" id="WP_198639198.1">
    <property type="nucleotide sequence ID" value="NZ_JAEHNY010000012.1"/>
</dbReference>
<name>A0ABS0TIY8_9FLAO</name>
<comment type="caution">
    <text evidence="2">The sequence shown here is derived from an EMBL/GenBank/DDBJ whole genome shotgun (WGS) entry which is preliminary data.</text>
</comment>
<gene>
    <name evidence="2" type="ORF">I6U50_13360</name>
</gene>
<accession>A0ABS0TIY8</accession>
<protein>
    <recommendedName>
        <fullName evidence="4">DKNYY family protein</fullName>
    </recommendedName>
</protein>
<evidence type="ECO:0000313" key="2">
    <source>
        <dbReference type="EMBL" id="MBI6121011.1"/>
    </source>
</evidence>
<proteinExistence type="predicted"/>
<feature type="chain" id="PRO_5045166015" description="DKNYY family protein" evidence="1">
    <location>
        <begin position="22"/>
        <end position="298"/>
    </location>
</feature>
<feature type="signal peptide" evidence="1">
    <location>
        <begin position="1"/>
        <end position="21"/>
    </location>
</feature>
<dbReference type="PROSITE" id="PS51257">
    <property type="entry name" value="PROKAR_LIPOPROTEIN"/>
    <property type="match status" value="1"/>
</dbReference>
<keyword evidence="3" id="KW-1185">Reference proteome</keyword>
<organism evidence="2 3">
    <name type="scientific">Salegentibacter maritimus</name>
    <dbReference type="NCBI Taxonomy" id="2794347"/>
    <lineage>
        <taxon>Bacteria</taxon>
        <taxon>Pseudomonadati</taxon>
        <taxon>Bacteroidota</taxon>
        <taxon>Flavobacteriia</taxon>
        <taxon>Flavobacteriales</taxon>
        <taxon>Flavobacteriaceae</taxon>
        <taxon>Salegentibacter</taxon>
    </lineage>
</organism>
<dbReference type="EMBL" id="JAEHNY010000012">
    <property type="protein sequence ID" value="MBI6121011.1"/>
    <property type="molecule type" value="Genomic_DNA"/>
</dbReference>
<evidence type="ECO:0008006" key="4">
    <source>
        <dbReference type="Google" id="ProtNLM"/>
    </source>
</evidence>
<evidence type="ECO:0000313" key="3">
    <source>
        <dbReference type="Proteomes" id="UP000635665"/>
    </source>
</evidence>
<sequence length="298" mass="34679">MRKLLLIILSFLMFSCSDNEANKKDFLNYKWTLNNEIKIDKGNYHSYTSFDQKRGKMVGDSLIPIKTLDSSIIITQKVAFGKYDSNLNFIPNNDTLITDTLFFDIRDFKGKTKLLLFDENFYPIAYDLKSNEKLKENRKINNIPFKIAGLTIGDSIDRNEFEVKDVTNFENFSLESVEYIPNNDIDMEIIGDNFIHSIIQRKISSTDLEDIIKVVNSKLNMEAEHDPTEKNGDYESEYYRWGNNGVDITLQRMKYLGDDPWKKMASDNYWTLYYDDKVTQALLKSEFVGSKPKSTVIN</sequence>
<dbReference type="Proteomes" id="UP000635665">
    <property type="component" value="Unassembled WGS sequence"/>
</dbReference>
<reference evidence="2 3" key="1">
    <citation type="submission" date="2020-12" db="EMBL/GenBank/DDBJ databases">
        <title>Salegentibacter orientalis sp. nov., isolated from costal sediment.</title>
        <authorList>
            <person name="Lian F.-B."/>
        </authorList>
    </citation>
    <scope>NUCLEOTIDE SEQUENCE [LARGE SCALE GENOMIC DNA]</scope>
    <source>
        <strain evidence="2 3">F60176</strain>
    </source>
</reference>
<keyword evidence="1" id="KW-0732">Signal</keyword>